<organism evidence="1 2">
    <name type="scientific">Streptomyces capoamus</name>
    <dbReference type="NCBI Taxonomy" id="68183"/>
    <lineage>
        <taxon>Bacteria</taxon>
        <taxon>Bacillati</taxon>
        <taxon>Actinomycetota</taxon>
        <taxon>Actinomycetes</taxon>
        <taxon>Kitasatosporales</taxon>
        <taxon>Streptomycetaceae</taxon>
        <taxon>Streptomyces</taxon>
    </lineage>
</organism>
<protein>
    <submittedName>
        <fullName evidence="1">Uncharacterized protein</fullName>
    </submittedName>
</protein>
<proteinExistence type="predicted"/>
<dbReference type="AlphaFoldDB" id="A0A919F2E4"/>
<dbReference type="RefSeq" id="WP_189985971.1">
    <property type="nucleotide sequence ID" value="NZ_BNBF01000031.1"/>
</dbReference>
<reference evidence="2" key="1">
    <citation type="journal article" date="2019" name="Int. J. Syst. Evol. Microbiol.">
        <title>The Global Catalogue of Microorganisms (GCM) 10K type strain sequencing project: providing services to taxonomists for standard genome sequencing and annotation.</title>
        <authorList>
            <consortium name="The Broad Institute Genomics Platform"/>
            <consortium name="The Broad Institute Genome Sequencing Center for Infectious Disease"/>
            <person name="Wu L."/>
            <person name="Ma J."/>
        </authorList>
    </citation>
    <scope>NUCLEOTIDE SEQUENCE [LARGE SCALE GENOMIC DNA]</scope>
    <source>
        <strain evidence="2">JCM 4253</strain>
    </source>
</reference>
<name>A0A919F2E4_9ACTN</name>
<gene>
    <name evidence="1" type="ORF">GCM10018980_68490</name>
</gene>
<dbReference type="EMBL" id="BNBF01000031">
    <property type="protein sequence ID" value="GHG72590.1"/>
    <property type="molecule type" value="Genomic_DNA"/>
</dbReference>
<keyword evidence="2" id="KW-1185">Reference proteome</keyword>
<dbReference type="InterPro" id="IPR045729">
    <property type="entry name" value="DUF6083"/>
</dbReference>
<sequence length="382" mass="42965">MTISWAHLAMPSKGSITGYFGVQAYKCLVNERFHWDGSPKDEAFAGFGPARTMRLHRSNRSTTLRRDSLAQCRYCGLPMEYFDRYDHGRIPMMPMMVPAAAVPERMRWSVMQGVAVQGDGGDSRCYVPHPAFCPAYTHHDKVSDEITRARARLRARMEQLIAEGFVPDLPPADEDDVAEQYVEPVEGQRHVVAYANLLWLAPGRVDTIQCVARAASTGERCRNRVSQNDGVWGEMKIPYAAGRAGQDVLWAGTTMWVYELHTLQTGSFNRWMRQRCVDHAPGANSAPDAVPPQWVHFHPLRHDEFILRQRPAQAEPLKAPASRIAGLSMGPERTECATPDCRNGSVSKVPEGWLCWKCERAARRRQRTHLHFVSSGGPNSKL</sequence>
<evidence type="ECO:0000313" key="1">
    <source>
        <dbReference type="EMBL" id="GHG72590.1"/>
    </source>
</evidence>
<comment type="caution">
    <text evidence="1">The sequence shown here is derived from an EMBL/GenBank/DDBJ whole genome shotgun (WGS) entry which is preliminary data.</text>
</comment>
<dbReference type="Pfam" id="PF19561">
    <property type="entry name" value="DUF6083"/>
    <property type="match status" value="1"/>
</dbReference>
<accession>A0A919F2E4</accession>
<dbReference type="Proteomes" id="UP000619355">
    <property type="component" value="Unassembled WGS sequence"/>
</dbReference>
<evidence type="ECO:0000313" key="2">
    <source>
        <dbReference type="Proteomes" id="UP000619355"/>
    </source>
</evidence>